<evidence type="ECO:0000313" key="4">
    <source>
        <dbReference type="Proteomes" id="UP001286313"/>
    </source>
</evidence>
<keyword evidence="4" id="KW-1185">Reference proteome</keyword>
<comment type="caution">
    <text evidence="3">The sequence shown here is derived from an EMBL/GenBank/DDBJ whole genome shotgun (WGS) entry which is preliminary data.</text>
</comment>
<feature type="transmembrane region" description="Helical" evidence="1">
    <location>
        <begin position="125"/>
        <end position="146"/>
    </location>
</feature>
<organism evidence="3 4">
    <name type="scientific">Petrolisthes cinctipes</name>
    <name type="common">Flat porcelain crab</name>
    <dbReference type="NCBI Taxonomy" id="88211"/>
    <lineage>
        <taxon>Eukaryota</taxon>
        <taxon>Metazoa</taxon>
        <taxon>Ecdysozoa</taxon>
        <taxon>Arthropoda</taxon>
        <taxon>Crustacea</taxon>
        <taxon>Multicrustacea</taxon>
        <taxon>Malacostraca</taxon>
        <taxon>Eumalacostraca</taxon>
        <taxon>Eucarida</taxon>
        <taxon>Decapoda</taxon>
        <taxon>Pleocyemata</taxon>
        <taxon>Anomura</taxon>
        <taxon>Galatheoidea</taxon>
        <taxon>Porcellanidae</taxon>
        <taxon>Petrolisthes</taxon>
    </lineage>
</organism>
<feature type="transmembrane region" description="Helical" evidence="1">
    <location>
        <begin position="89"/>
        <end position="113"/>
    </location>
</feature>
<reference evidence="3" key="1">
    <citation type="submission" date="2023-10" db="EMBL/GenBank/DDBJ databases">
        <title>Genome assemblies of two species of porcelain crab, Petrolisthes cinctipes and Petrolisthes manimaculis (Anomura: Porcellanidae).</title>
        <authorList>
            <person name="Angst P."/>
        </authorList>
    </citation>
    <scope>NUCLEOTIDE SEQUENCE</scope>
    <source>
        <strain evidence="3">PB745_01</strain>
        <tissue evidence="3">Gill</tissue>
    </source>
</reference>
<dbReference type="EMBL" id="JAWQEG010002460">
    <property type="protein sequence ID" value="KAK3871830.1"/>
    <property type="molecule type" value="Genomic_DNA"/>
</dbReference>
<protein>
    <submittedName>
        <fullName evidence="3">Uncharacterized protein</fullName>
    </submittedName>
</protein>
<gene>
    <name evidence="3" type="ORF">Pcinc_009311</name>
    <name evidence="2" type="ORF">Pcinc_023034</name>
</gene>
<name>A0AAE1G7P6_PETCI</name>
<dbReference type="PANTHER" id="PTHR36694">
    <property type="entry name" value="PASIFLORA 1, ISOFORM A-RELATED"/>
    <property type="match status" value="1"/>
</dbReference>
<sequence>MAAFESCCCCSLRAGSAFIGFLGLVLSVGGGALCLLLVTAEDLAGILQAAYNTYYYLENPNKLYGPNGTETAGPRDLELADPTLMYVEWVILATLLYMFAATVSNSLLIIGSIREATWMMLPWMVVQWLTILLTIAIFGLVLWQELVAMPRYWWAVMFMVAVVILMVLAFVLVLSLYQAIKEREAPEFYQGAELVHRHIWLSQKGKYFD</sequence>
<evidence type="ECO:0000256" key="1">
    <source>
        <dbReference type="SAM" id="Phobius"/>
    </source>
</evidence>
<accession>A0AAE1G7P6</accession>
<feature type="transmembrane region" description="Helical" evidence="1">
    <location>
        <begin position="12"/>
        <end position="38"/>
    </location>
</feature>
<proteinExistence type="predicted"/>
<evidence type="ECO:0000313" key="2">
    <source>
        <dbReference type="EMBL" id="KAK3871830.1"/>
    </source>
</evidence>
<feature type="transmembrane region" description="Helical" evidence="1">
    <location>
        <begin position="152"/>
        <end position="177"/>
    </location>
</feature>
<dbReference type="PANTHER" id="PTHR36694:SF11">
    <property type="entry name" value="LP21121P-RELATED"/>
    <property type="match status" value="1"/>
</dbReference>
<dbReference type="EMBL" id="JAWQEG010000689">
    <property type="protein sequence ID" value="KAK3886561.1"/>
    <property type="molecule type" value="Genomic_DNA"/>
</dbReference>
<keyword evidence="1" id="KW-0472">Membrane</keyword>
<keyword evidence="1" id="KW-1133">Transmembrane helix</keyword>
<dbReference type="Proteomes" id="UP001286313">
    <property type="component" value="Unassembled WGS sequence"/>
</dbReference>
<dbReference type="AlphaFoldDB" id="A0AAE1G7P6"/>
<keyword evidence="1" id="KW-0812">Transmembrane</keyword>
<evidence type="ECO:0000313" key="3">
    <source>
        <dbReference type="EMBL" id="KAK3886561.1"/>
    </source>
</evidence>